<sequence>MNPIYEYPASRRVSGETRRTYRKGQPAGLFVTIVKLPPDALRSQERALRLSGWPALGRG</sequence>
<evidence type="ECO:0000313" key="2">
    <source>
        <dbReference type="Proteomes" id="UP001142372"/>
    </source>
</evidence>
<dbReference type="EMBL" id="BSEN01000006">
    <property type="protein sequence ID" value="GLJ76201.1"/>
    <property type="molecule type" value="Genomic_DNA"/>
</dbReference>
<accession>A0A9W6LZT9</accession>
<reference evidence="1" key="1">
    <citation type="journal article" date="2014" name="Int. J. Syst. Evol. Microbiol.">
        <title>Complete genome sequence of Corynebacterium casei LMG S-19264T (=DSM 44701T), isolated from a smear-ripened cheese.</title>
        <authorList>
            <consortium name="US DOE Joint Genome Institute (JGI-PGF)"/>
            <person name="Walter F."/>
            <person name="Albersmeier A."/>
            <person name="Kalinowski J."/>
            <person name="Ruckert C."/>
        </authorList>
    </citation>
    <scope>NUCLEOTIDE SEQUENCE</scope>
    <source>
        <strain evidence="1">VKM Ac-1401</strain>
    </source>
</reference>
<reference evidence="1" key="2">
    <citation type="submission" date="2023-01" db="EMBL/GenBank/DDBJ databases">
        <authorList>
            <person name="Sun Q."/>
            <person name="Evtushenko L."/>
        </authorList>
    </citation>
    <scope>NUCLEOTIDE SEQUENCE</scope>
    <source>
        <strain evidence="1">VKM Ac-1401</strain>
    </source>
</reference>
<name>A0A9W6LZT9_9MICO</name>
<dbReference type="Proteomes" id="UP001142372">
    <property type="component" value="Unassembled WGS sequence"/>
</dbReference>
<proteinExistence type="predicted"/>
<comment type="caution">
    <text evidence="1">The sequence shown here is derived from an EMBL/GenBank/DDBJ whole genome shotgun (WGS) entry which is preliminary data.</text>
</comment>
<protein>
    <submittedName>
        <fullName evidence="1">Uncharacterized protein</fullName>
    </submittedName>
</protein>
<dbReference type="AlphaFoldDB" id="A0A9W6LZT9"/>
<gene>
    <name evidence="1" type="ORF">GCM10017584_17750</name>
</gene>
<keyword evidence="2" id="KW-1185">Reference proteome</keyword>
<organism evidence="1 2">
    <name type="scientific">Leifsonia poae</name>
    <dbReference type="NCBI Taxonomy" id="110933"/>
    <lineage>
        <taxon>Bacteria</taxon>
        <taxon>Bacillati</taxon>
        <taxon>Actinomycetota</taxon>
        <taxon>Actinomycetes</taxon>
        <taxon>Micrococcales</taxon>
        <taxon>Microbacteriaceae</taxon>
        <taxon>Leifsonia</taxon>
    </lineage>
</organism>
<evidence type="ECO:0000313" key="1">
    <source>
        <dbReference type="EMBL" id="GLJ76201.1"/>
    </source>
</evidence>